<dbReference type="Proteomes" id="UP001595528">
    <property type="component" value="Unassembled WGS sequence"/>
</dbReference>
<dbReference type="InterPro" id="IPR036526">
    <property type="entry name" value="C-N_Hydrolase_sf"/>
</dbReference>
<dbReference type="InterPro" id="IPR003010">
    <property type="entry name" value="C-N_Hydrolase"/>
</dbReference>
<dbReference type="SUPFAM" id="SSF56317">
    <property type="entry name" value="Carbon-nitrogen hydrolase"/>
    <property type="match status" value="1"/>
</dbReference>
<evidence type="ECO:0000313" key="4">
    <source>
        <dbReference type="Proteomes" id="UP001595528"/>
    </source>
</evidence>
<dbReference type="Gene3D" id="3.60.110.10">
    <property type="entry name" value="Carbon-nitrogen hydrolase"/>
    <property type="match status" value="1"/>
</dbReference>
<dbReference type="PANTHER" id="PTHR23088">
    <property type="entry name" value="NITRILASE-RELATED"/>
    <property type="match status" value="1"/>
</dbReference>
<dbReference type="Pfam" id="PF00795">
    <property type="entry name" value="CN_hydrolase"/>
    <property type="match status" value="1"/>
</dbReference>
<dbReference type="PANTHER" id="PTHR23088:SF27">
    <property type="entry name" value="DEAMINATED GLUTATHIONE AMIDASE"/>
    <property type="match status" value="1"/>
</dbReference>
<keyword evidence="4" id="KW-1185">Reference proteome</keyword>
<protein>
    <submittedName>
        <fullName evidence="3">Carbon-nitrogen hydrolase family protein</fullName>
    </submittedName>
</protein>
<keyword evidence="3" id="KW-0378">Hydrolase</keyword>
<name>A0ABV7KW75_9PROT</name>
<evidence type="ECO:0000259" key="2">
    <source>
        <dbReference type="PROSITE" id="PS50263"/>
    </source>
</evidence>
<organism evidence="3 4">
    <name type="scientific">Marinibaculum pumilum</name>
    <dbReference type="NCBI Taxonomy" id="1766165"/>
    <lineage>
        <taxon>Bacteria</taxon>
        <taxon>Pseudomonadati</taxon>
        <taxon>Pseudomonadota</taxon>
        <taxon>Alphaproteobacteria</taxon>
        <taxon>Rhodospirillales</taxon>
        <taxon>Rhodospirillaceae</taxon>
        <taxon>Marinibaculum</taxon>
    </lineage>
</organism>
<dbReference type="PROSITE" id="PS01227">
    <property type="entry name" value="UPF0012"/>
    <property type="match status" value="1"/>
</dbReference>
<gene>
    <name evidence="3" type="ORF">ACFOGJ_04015</name>
</gene>
<sequence length="277" mass="29414">MTAPAAPPRSRIAVGQMNPRPGEVAANLAQIEAIARGAAQDGAALLVMPETATTGYFISDRLAELAEPEDGPTAARLGAIAKASGLHLAVGMAIAEGGRFYDSLLLFGSDGRRLATYHKAHLFAAERDCFAPGDRPVVVETAIGRIGLTVCYDLIFPDYVRRLVELGADVVINGTNWISDAWQRETWGWTGPVVQALAGTRALENGIWLAMADCTGPEAGFLSLGHSCIAAPSGRILASVGQGQGFAAADIFHDGADLARWRGIATYRQDRRPDLYR</sequence>
<dbReference type="RefSeq" id="WP_379898325.1">
    <property type="nucleotide sequence ID" value="NZ_JBHRTR010000011.1"/>
</dbReference>
<proteinExistence type="inferred from homology"/>
<reference evidence="4" key="1">
    <citation type="journal article" date="2019" name="Int. J. Syst. Evol. Microbiol.">
        <title>The Global Catalogue of Microorganisms (GCM) 10K type strain sequencing project: providing services to taxonomists for standard genome sequencing and annotation.</title>
        <authorList>
            <consortium name="The Broad Institute Genomics Platform"/>
            <consortium name="The Broad Institute Genome Sequencing Center for Infectious Disease"/>
            <person name="Wu L."/>
            <person name="Ma J."/>
        </authorList>
    </citation>
    <scope>NUCLEOTIDE SEQUENCE [LARGE SCALE GENOMIC DNA]</scope>
    <source>
        <strain evidence="4">KCTC 42964</strain>
    </source>
</reference>
<feature type="domain" description="CN hydrolase" evidence="2">
    <location>
        <begin position="10"/>
        <end position="253"/>
    </location>
</feature>
<comment type="caution">
    <text evidence="3">The sequence shown here is derived from an EMBL/GenBank/DDBJ whole genome shotgun (WGS) entry which is preliminary data.</text>
</comment>
<dbReference type="EMBL" id="JBHRTR010000011">
    <property type="protein sequence ID" value="MFC3226379.1"/>
    <property type="molecule type" value="Genomic_DNA"/>
</dbReference>
<evidence type="ECO:0000256" key="1">
    <source>
        <dbReference type="ARBA" id="ARBA00010613"/>
    </source>
</evidence>
<evidence type="ECO:0000313" key="3">
    <source>
        <dbReference type="EMBL" id="MFC3226379.1"/>
    </source>
</evidence>
<dbReference type="GO" id="GO:0016787">
    <property type="term" value="F:hydrolase activity"/>
    <property type="evidence" value="ECO:0007669"/>
    <property type="project" value="UniProtKB-KW"/>
</dbReference>
<dbReference type="InterPro" id="IPR001110">
    <property type="entry name" value="UPF0012_CS"/>
</dbReference>
<comment type="similarity">
    <text evidence="1">Belongs to the carbon-nitrogen hydrolase superfamily. NIT1/NIT2 family.</text>
</comment>
<dbReference type="PROSITE" id="PS50263">
    <property type="entry name" value="CN_HYDROLASE"/>
    <property type="match status" value="1"/>
</dbReference>
<accession>A0ABV7KW75</accession>